<feature type="region of interest" description="Disordered" evidence="1">
    <location>
        <begin position="34"/>
        <end position="110"/>
    </location>
</feature>
<protein>
    <submittedName>
        <fullName evidence="3">Uncharacterized protein</fullName>
    </submittedName>
</protein>
<name>A0A915L3C2_ROMCU</name>
<dbReference type="AlphaFoldDB" id="A0A915L3C2"/>
<dbReference type="Proteomes" id="UP000887565">
    <property type="component" value="Unplaced"/>
</dbReference>
<evidence type="ECO:0000256" key="1">
    <source>
        <dbReference type="SAM" id="MobiDB-lite"/>
    </source>
</evidence>
<keyword evidence="2" id="KW-1185">Reference proteome</keyword>
<reference evidence="3" key="1">
    <citation type="submission" date="2022-11" db="UniProtKB">
        <authorList>
            <consortium name="WormBaseParasite"/>
        </authorList>
    </citation>
    <scope>IDENTIFICATION</scope>
</reference>
<proteinExistence type="predicted"/>
<sequence length="355" mass="41372">MRHTGNHGVGKDHWGSIFKWCLVGRQNMQKTAFFGPKVPRVSSMGHTSSTSKNHSKSNYSRKQNDHNSPSSNYSSTTESEEKESNEKLHPPNSSVFSDHRFENENSSENDEYFESVQDMTYYSNYAIHNGKDIRYQCDKRDYKLTNHNFGFPNHVNRFYLLEQDCSGDKTTSNDGEEKFQQQDRGPFFRDHNDERQNIDCDKNHDEQNTLSVHSKTSHTQSSLHDSDTLFDFGLLSDHDKNVASSARFDSGKREIQFDHFEKVRSKPAYKISNLRRKPACRIRFFTPKYGVNWSEFQRNVNFTASMTNKRKNSILSRCTTDCKPDQLTENDEPYVLECRIWGDKKDLAEKWSCTV</sequence>
<accession>A0A915L3C2</accession>
<organism evidence="2 3">
    <name type="scientific">Romanomermis culicivorax</name>
    <name type="common">Nematode worm</name>
    <dbReference type="NCBI Taxonomy" id="13658"/>
    <lineage>
        <taxon>Eukaryota</taxon>
        <taxon>Metazoa</taxon>
        <taxon>Ecdysozoa</taxon>
        <taxon>Nematoda</taxon>
        <taxon>Enoplea</taxon>
        <taxon>Dorylaimia</taxon>
        <taxon>Mermithida</taxon>
        <taxon>Mermithoidea</taxon>
        <taxon>Mermithidae</taxon>
        <taxon>Romanomermis</taxon>
    </lineage>
</organism>
<evidence type="ECO:0000313" key="2">
    <source>
        <dbReference type="Proteomes" id="UP000887565"/>
    </source>
</evidence>
<feature type="region of interest" description="Disordered" evidence="1">
    <location>
        <begin position="167"/>
        <end position="223"/>
    </location>
</feature>
<feature type="compositionally biased region" description="Low complexity" evidence="1">
    <location>
        <begin position="68"/>
        <end position="77"/>
    </location>
</feature>
<feature type="compositionally biased region" description="Polar residues" evidence="1">
    <location>
        <begin position="208"/>
        <end position="223"/>
    </location>
</feature>
<dbReference type="WBParaSite" id="nRc.2.0.1.t44992-RA">
    <property type="protein sequence ID" value="nRc.2.0.1.t44992-RA"/>
    <property type="gene ID" value="nRc.2.0.1.g44992"/>
</dbReference>
<feature type="compositionally biased region" description="Low complexity" evidence="1">
    <location>
        <begin position="46"/>
        <end position="58"/>
    </location>
</feature>
<evidence type="ECO:0000313" key="3">
    <source>
        <dbReference type="WBParaSite" id="nRc.2.0.1.t44992-RA"/>
    </source>
</evidence>
<feature type="compositionally biased region" description="Basic and acidic residues" evidence="1">
    <location>
        <begin position="175"/>
        <end position="207"/>
    </location>
</feature>